<dbReference type="PANTHER" id="PTHR10174:SF226">
    <property type="entry name" value="CLAVESIN-1-LIKE PROTEIN"/>
    <property type="match status" value="1"/>
</dbReference>
<dbReference type="EMBL" id="OV725079">
    <property type="protein sequence ID" value="CAH1396926.1"/>
    <property type="molecule type" value="Genomic_DNA"/>
</dbReference>
<dbReference type="PROSITE" id="PS50191">
    <property type="entry name" value="CRAL_TRIO"/>
    <property type="match status" value="1"/>
</dbReference>
<name>A0A9P0MN79_NEZVI</name>
<dbReference type="Gene3D" id="1.20.5.1200">
    <property type="entry name" value="Alpha-tocopherol transfer"/>
    <property type="match status" value="1"/>
</dbReference>
<gene>
    <name evidence="2" type="ORF">NEZAVI_LOCUS6883</name>
</gene>
<dbReference type="CDD" id="cd00170">
    <property type="entry name" value="SEC14"/>
    <property type="match status" value="1"/>
</dbReference>
<keyword evidence="3" id="KW-1185">Reference proteome</keyword>
<dbReference type="GO" id="GO:0016020">
    <property type="term" value="C:membrane"/>
    <property type="evidence" value="ECO:0007669"/>
    <property type="project" value="TreeGrafter"/>
</dbReference>
<protein>
    <recommendedName>
        <fullName evidence="1">CRAL-TRIO domain-containing protein</fullName>
    </recommendedName>
</protein>
<feature type="domain" description="CRAL-TRIO" evidence="1">
    <location>
        <begin position="67"/>
        <end position="235"/>
    </location>
</feature>
<dbReference type="InterPro" id="IPR036273">
    <property type="entry name" value="CRAL/TRIO_N_dom_sf"/>
</dbReference>
<dbReference type="Pfam" id="PF00650">
    <property type="entry name" value="CRAL_TRIO"/>
    <property type="match status" value="1"/>
</dbReference>
<dbReference type="GO" id="GO:1902936">
    <property type="term" value="F:phosphatidylinositol bisphosphate binding"/>
    <property type="evidence" value="ECO:0007669"/>
    <property type="project" value="TreeGrafter"/>
</dbReference>
<accession>A0A9P0MN79</accession>
<dbReference type="AlphaFoldDB" id="A0A9P0MN79"/>
<dbReference type="PRINTS" id="PR00180">
    <property type="entry name" value="CRETINALDHBP"/>
</dbReference>
<dbReference type="InterPro" id="IPR001251">
    <property type="entry name" value="CRAL-TRIO_dom"/>
</dbReference>
<dbReference type="SMART" id="SM00516">
    <property type="entry name" value="SEC14"/>
    <property type="match status" value="1"/>
</dbReference>
<dbReference type="Proteomes" id="UP001152798">
    <property type="component" value="Chromosome 3"/>
</dbReference>
<reference evidence="2" key="1">
    <citation type="submission" date="2022-01" db="EMBL/GenBank/DDBJ databases">
        <authorList>
            <person name="King R."/>
        </authorList>
    </citation>
    <scope>NUCLEOTIDE SEQUENCE</scope>
</reference>
<organism evidence="2 3">
    <name type="scientific">Nezara viridula</name>
    <name type="common">Southern green stink bug</name>
    <name type="synonym">Cimex viridulus</name>
    <dbReference type="NCBI Taxonomy" id="85310"/>
    <lineage>
        <taxon>Eukaryota</taxon>
        <taxon>Metazoa</taxon>
        <taxon>Ecdysozoa</taxon>
        <taxon>Arthropoda</taxon>
        <taxon>Hexapoda</taxon>
        <taxon>Insecta</taxon>
        <taxon>Pterygota</taxon>
        <taxon>Neoptera</taxon>
        <taxon>Paraneoptera</taxon>
        <taxon>Hemiptera</taxon>
        <taxon>Heteroptera</taxon>
        <taxon>Panheteroptera</taxon>
        <taxon>Pentatomomorpha</taxon>
        <taxon>Pentatomoidea</taxon>
        <taxon>Pentatomidae</taxon>
        <taxon>Pentatominae</taxon>
        <taxon>Nezara</taxon>
    </lineage>
</organism>
<sequence length="270" mass="31738">MSLSEYKHVREVEELWQLVKSESSLFIGEDNRIIMRYLHFTHFDVDKAFAKIKSVYKLKSENPKWFATTVFNESHKLALLRNIHCLLKDRDQSGRRVYVIKLGNIVIGELDPWENFQVDDLWLELAMDEPETQENGLVYIIDMKNLSWRYLKYFTPHNCKVASMKAEGIPVHHMEYHIVNSGILLNSLVTIVFPFLSGSTKENIHFHKSNWSSLHKYVTPDILPREYGGKLPDLNYNELQTYLTDNVQRLQELVEFGYKKEGVPINNEPY</sequence>
<dbReference type="SUPFAM" id="SSF52087">
    <property type="entry name" value="CRAL/TRIO domain"/>
    <property type="match status" value="1"/>
</dbReference>
<dbReference type="SUPFAM" id="SSF46938">
    <property type="entry name" value="CRAL/TRIO N-terminal domain"/>
    <property type="match status" value="1"/>
</dbReference>
<evidence type="ECO:0000313" key="3">
    <source>
        <dbReference type="Proteomes" id="UP001152798"/>
    </source>
</evidence>
<evidence type="ECO:0000313" key="2">
    <source>
        <dbReference type="EMBL" id="CAH1396926.1"/>
    </source>
</evidence>
<dbReference type="PANTHER" id="PTHR10174">
    <property type="entry name" value="ALPHA-TOCOPHEROL TRANSFER PROTEIN-RELATED"/>
    <property type="match status" value="1"/>
</dbReference>
<dbReference type="Gene3D" id="1.10.8.20">
    <property type="entry name" value="N-terminal domain of phosphatidylinositol transfer protein sec14p"/>
    <property type="match status" value="1"/>
</dbReference>
<evidence type="ECO:0000259" key="1">
    <source>
        <dbReference type="PROSITE" id="PS50191"/>
    </source>
</evidence>
<dbReference type="Gene3D" id="3.40.525.10">
    <property type="entry name" value="CRAL-TRIO lipid binding domain"/>
    <property type="match status" value="1"/>
</dbReference>
<proteinExistence type="predicted"/>
<dbReference type="OrthoDB" id="1434354at2759"/>
<dbReference type="InterPro" id="IPR036865">
    <property type="entry name" value="CRAL-TRIO_dom_sf"/>
</dbReference>